<dbReference type="EMBL" id="JAEAOA010002046">
    <property type="protein sequence ID" value="KAK3611404.1"/>
    <property type="molecule type" value="Genomic_DNA"/>
</dbReference>
<dbReference type="AlphaFoldDB" id="A0AAE0TK35"/>
<gene>
    <name evidence="2" type="ORF">CHS0354_034851</name>
</gene>
<sequence>MNSIISTLIELNNQDIAEEESEDYVKSLQVKNYNMIVGTFPNEGGANILELSYMPLFPSPRRRVEEGCSHSGTNTTVLPRPTKGRKKMNPDKNLLQYERYTGQIHHVVTSWYIYSGTTEAHLIARKVHYYNCEILGANDNGSTSIEDLSVEKMLKMYQAAADNMEISMDILMNLILEAGV</sequence>
<comment type="caution">
    <text evidence="2">The sequence shown here is derived from an EMBL/GenBank/DDBJ whole genome shotgun (WGS) entry which is preliminary data.</text>
</comment>
<name>A0AAE0TK35_9BIVA</name>
<reference evidence="2" key="3">
    <citation type="submission" date="2023-05" db="EMBL/GenBank/DDBJ databases">
        <authorList>
            <person name="Smith C.H."/>
        </authorList>
    </citation>
    <scope>NUCLEOTIDE SEQUENCE</scope>
    <source>
        <strain evidence="2">CHS0354</strain>
        <tissue evidence="2">Mantle</tissue>
    </source>
</reference>
<proteinExistence type="predicted"/>
<evidence type="ECO:0000256" key="1">
    <source>
        <dbReference type="SAM" id="MobiDB-lite"/>
    </source>
</evidence>
<reference evidence="2" key="1">
    <citation type="journal article" date="2021" name="Genome Biol. Evol.">
        <title>A High-Quality Reference Genome for a Parasitic Bivalve with Doubly Uniparental Inheritance (Bivalvia: Unionida).</title>
        <authorList>
            <person name="Smith C.H."/>
        </authorList>
    </citation>
    <scope>NUCLEOTIDE SEQUENCE</scope>
    <source>
        <strain evidence="2">CHS0354</strain>
    </source>
</reference>
<feature type="region of interest" description="Disordered" evidence="1">
    <location>
        <begin position="64"/>
        <end position="89"/>
    </location>
</feature>
<keyword evidence="3" id="KW-1185">Reference proteome</keyword>
<evidence type="ECO:0000313" key="3">
    <source>
        <dbReference type="Proteomes" id="UP001195483"/>
    </source>
</evidence>
<accession>A0AAE0TK35</accession>
<protein>
    <submittedName>
        <fullName evidence="2">Uncharacterized protein</fullName>
    </submittedName>
</protein>
<reference evidence="2" key="2">
    <citation type="journal article" date="2021" name="Genome Biol. Evol.">
        <title>Developing a high-quality reference genome for a parasitic bivalve with doubly uniparental inheritance (Bivalvia: Unionida).</title>
        <authorList>
            <person name="Smith C.H."/>
        </authorList>
    </citation>
    <scope>NUCLEOTIDE SEQUENCE</scope>
    <source>
        <strain evidence="2">CHS0354</strain>
        <tissue evidence="2">Mantle</tissue>
    </source>
</reference>
<organism evidence="2 3">
    <name type="scientific">Potamilus streckersoni</name>
    <dbReference type="NCBI Taxonomy" id="2493646"/>
    <lineage>
        <taxon>Eukaryota</taxon>
        <taxon>Metazoa</taxon>
        <taxon>Spiralia</taxon>
        <taxon>Lophotrochozoa</taxon>
        <taxon>Mollusca</taxon>
        <taxon>Bivalvia</taxon>
        <taxon>Autobranchia</taxon>
        <taxon>Heteroconchia</taxon>
        <taxon>Palaeoheterodonta</taxon>
        <taxon>Unionida</taxon>
        <taxon>Unionoidea</taxon>
        <taxon>Unionidae</taxon>
        <taxon>Ambleminae</taxon>
        <taxon>Lampsilini</taxon>
        <taxon>Potamilus</taxon>
    </lineage>
</organism>
<evidence type="ECO:0000313" key="2">
    <source>
        <dbReference type="EMBL" id="KAK3611404.1"/>
    </source>
</evidence>
<dbReference type="Proteomes" id="UP001195483">
    <property type="component" value="Unassembled WGS sequence"/>
</dbReference>